<accession>A0ABW3WRB9</accession>
<reference evidence="3" key="1">
    <citation type="journal article" date="2019" name="Int. J. Syst. Evol. Microbiol.">
        <title>The Global Catalogue of Microorganisms (GCM) 10K type strain sequencing project: providing services to taxonomists for standard genome sequencing and annotation.</title>
        <authorList>
            <consortium name="The Broad Institute Genomics Platform"/>
            <consortium name="The Broad Institute Genome Sequencing Center for Infectious Disease"/>
            <person name="Wu L."/>
            <person name="Ma J."/>
        </authorList>
    </citation>
    <scope>NUCLEOTIDE SEQUENCE [LARGE SCALE GENOMIC DNA]</scope>
    <source>
        <strain evidence="3">CCUG 62221</strain>
    </source>
</reference>
<feature type="chain" id="PRO_5045379278" evidence="1">
    <location>
        <begin position="24"/>
        <end position="264"/>
    </location>
</feature>
<proteinExistence type="predicted"/>
<evidence type="ECO:0000313" key="3">
    <source>
        <dbReference type="Proteomes" id="UP001597241"/>
    </source>
</evidence>
<sequence>MKNKALKILITLLCCFYITTSFAQDKSSHELGVIIGSASFTTDYGQRHNFQANVGGNVGLGLGVIYYLNFTDYRYKWNQRTNYFQEHFRVRAEFSYMSADLEHFGEWAETDSYAGEQLRAMHGTAQLFNLGAQMEFHIVDIVDFGSRRIDRLKFSPYVSLGLMADFYNPSLTSDLGDWTEDPSVLYPKWAEPGTVDTSSGFTGSLTGGIGTRLKIGEYSDILIESRWQYFFTDWVDGLNAKDDPANKYNDWLLWVHVGYVYYLN</sequence>
<protein>
    <submittedName>
        <fullName evidence="2">Glutamate dehydrogenase</fullName>
    </submittedName>
</protein>
<feature type="signal peptide" evidence="1">
    <location>
        <begin position="1"/>
        <end position="23"/>
    </location>
</feature>
<dbReference type="EMBL" id="JBHTMV010000009">
    <property type="protein sequence ID" value="MFD1294905.1"/>
    <property type="molecule type" value="Genomic_DNA"/>
</dbReference>
<keyword evidence="3" id="KW-1185">Reference proteome</keyword>
<evidence type="ECO:0000256" key="1">
    <source>
        <dbReference type="SAM" id="SignalP"/>
    </source>
</evidence>
<gene>
    <name evidence="2" type="ORF">ACFQ5N_13765</name>
</gene>
<dbReference type="RefSeq" id="WP_386810311.1">
    <property type="nucleotide sequence ID" value="NZ_JBHTMV010000009.1"/>
</dbReference>
<keyword evidence="1" id="KW-0732">Signal</keyword>
<evidence type="ECO:0000313" key="2">
    <source>
        <dbReference type="EMBL" id="MFD1294905.1"/>
    </source>
</evidence>
<name>A0ABW3WRB9_9FLAO</name>
<comment type="caution">
    <text evidence="2">The sequence shown here is derived from an EMBL/GenBank/DDBJ whole genome shotgun (WGS) entry which is preliminary data.</text>
</comment>
<organism evidence="2 3">
    <name type="scientific">Lutibacter holmesii</name>
    <dbReference type="NCBI Taxonomy" id="1137985"/>
    <lineage>
        <taxon>Bacteria</taxon>
        <taxon>Pseudomonadati</taxon>
        <taxon>Bacteroidota</taxon>
        <taxon>Flavobacteriia</taxon>
        <taxon>Flavobacteriales</taxon>
        <taxon>Flavobacteriaceae</taxon>
        <taxon>Lutibacter</taxon>
    </lineage>
</organism>
<dbReference type="NCBIfam" id="NF047659">
    <property type="entry name" value="THC0290_0291_fam"/>
    <property type="match status" value="1"/>
</dbReference>
<dbReference type="Proteomes" id="UP001597241">
    <property type="component" value="Unassembled WGS sequence"/>
</dbReference>